<dbReference type="PANTHER" id="PTHR34659:SF1">
    <property type="entry name" value="PROTEIN EGT2"/>
    <property type="match status" value="1"/>
</dbReference>
<reference evidence="2" key="2">
    <citation type="journal article" date="2018" name="BMC Genomics">
        <title>A manually annotated Actinidia chinensis var. chinensis (kiwifruit) genome highlights the challenges associated with draft genomes and gene prediction in plants.</title>
        <authorList>
            <person name="Pilkington S.M."/>
            <person name="Crowhurst R."/>
            <person name="Hilario E."/>
            <person name="Nardozza S."/>
            <person name="Fraser L."/>
            <person name="Peng Y."/>
            <person name="Gunaseelan K."/>
            <person name="Simpson R."/>
            <person name="Tahir J."/>
            <person name="Deroles S.C."/>
            <person name="Templeton K."/>
            <person name="Luo Z."/>
            <person name="Davy M."/>
            <person name="Cheng C."/>
            <person name="McNeilage M."/>
            <person name="Scaglione D."/>
            <person name="Liu Y."/>
            <person name="Zhang Q."/>
            <person name="Datson P."/>
            <person name="De Silva N."/>
            <person name="Gardiner S.E."/>
            <person name="Bassett H."/>
            <person name="Chagne D."/>
            <person name="McCallum J."/>
            <person name="Dzierzon H."/>
            <person name="Deng C."/>
            <person name="Wang Y.Y."/>
            <person name="Barron L."/>
            <person name="Manako K."/>
            <person name="Bowen J."/>
            <person name="Foster T.M."/>
            <person name="Erridge Z.A."/>
            <person name="Tiffin H."/>
            <person name="Waite C.N."/>
            <person name="Davies K.M."/>
            <person name="Grierson E.P."/>
            <person name="Laing W.A."/>
            <person name="Kirk R."/>
            <person name="Chen X."/>
            <person name="Wood M."/>
            <person name="Montefiori M."/>
            <person name="Brummell D.A."/>
            <person name="Schwinn K.E."/>
            <person name="Catanach A."/>
            <person name="Fullerton C."/>
            <person name="Li D."/>
            <person name="Meiyalaghan S."/>
            <person name="Nieuwenhuizen N."/>
            <person name="Read N."/>
            <person name="Prakash R."/>
            <person name="Hunter D."/>
            <person name="Zhang H."/>
            <person name="McKenzie M."/>
            <person name="Knabel M."/>
            <person name="Harris A."/>
            <person name="Allan A.C."/>
            <person name="Gleave A."/>
            <person name="Chen A."/>
            <person name="Janssen B.J."/>
            <person name="Plunkett B."/>
            <person name="Ampomah-Dwamena C."/>
            <person name="Voogd C."/>
            <person name="Leif D."/>
            <person name="Lafferty D."/>
            <person name="Souleyre E.J.F."/>
            <person name="Varkonyi-Gasic E."/>
            <person name="Gambi F."/>
            <person name="Hanley J."/>
            <person name="Yao J.L."/>
            <person name="Cheung J."/>
            <person name="David K.M."/>
            <person name="Warren B."/>
            <person name="Marsh K."/>
            <person name="Snowden K.C."/>
            <person name="Lin-Wang K."/>
            <person name="Brian L."/>
            <person name="Martinez-Sanchez M."/>
            <person name="Wang M."/>
            <person name="Ileperuma N."/>
            <person name="Macnee N."/>
            <person name="Campin R."/>
            <person name="McAtee P."/>
            <person name="Drummond R.S.M."/>
            <person name="Espley R.V."/>
            <person name="Ireland H.S."/>
            <person name="Wu R."/>
            <person name="Atkinson R.G."/>
            <person name="Karunairetnam S."/>
            <person name="Bulley S."/>
            <person name="Chunkath S."/>
            <person name="Hanley Z."/>
            <person name="Storey R."/>
            <person name="Thrimawithana A.H."/>
            <person name="Thomson S."/>
            <person name="David C."/>
            <person name="Testolin R."/>
            <person name="Huang H."/>
            <person name="Hellens R.P."/>
            <person name="Schaffer R.J."/>
        </authorList>
    </citation>
    <scope>NUCLEOTIDE SEQUENCE [LARGE SCALE GENOMIC DNA]</scope>
    <source>
        <strain evidence="2">cv. Red5</strain>
    </source>
</reference>
<dbReference type="PANTHER" id="PTHR34659">
    <property type="entry name" value="BNAA05G11610D PROTEIN"/>
    <property type="match status" value="1"/>
</dbReference>
<dbReference type="Gramene" id="PSR96396">
    <property type="protein sequence ID" value="PSR96396"/>
    <property type="gene ID" value="CEY00_Acc26445"/>
</dbReference>
<dbReference type="GO" id="GO:0005776">
    <property type="term" value="C:autophagosome"/>
    <property type="evidence" value="ECO:0007669"/>
    <property type="project" value="TreeGrafter"/>
</dbReference>
<dbReference type="OrthoDB" id="1644512at2759"/>
<gene>
    <name evidence="1" type="ORF">CEY00_Acc26445</name>
</gene>
<dbReference type="FunCoup" id="A0A2R6PTL6">
    <property type="interactions" value="682"/>
</dbReference>
<keyword evidence="2" id="KW-1185">Reference proteome</keyword>
<evidence type="ECO:0000313" key="2">
    <source>
        <dbReference type="Proteomes" id="UP000241394"/>
    </source>
</evidence>
<dbReference type="InParanoid" id="A0A2R6PTL6"/>
<name>A0A2R6PTL6_ACTCC</name>
<accession>A0A2R6PTL6</accession>
<proteinExistence type="predicted"/>
<reference evidence="1 2" key="1">
    <citation type="submission" date="2017-07" db="EMBL/GenBank/DDBJ databases">
        <title>An improved, manually edited Actinidia chinensis var. chinensis (kiwifruit) genome highlights the challenges associated with draft genomes and gene prediction in plants.</title>
        <authorList>
            <person name="Pilkington S."/>
            <person name="Crowhurst R."/>
            <person name="Hilario E."/>
            <person name="Nardozza S."/>
            <person name="Fraser L."/>
            <person name="Peng Y."/>
            <person name="Gunaseelan K."/>
            <person name="Simpson R."/>
            <person name="Tahir J."/>
            <person name="Deroles S."/>
            <person name="Templeton K."/>
            <person name="Luo Z."/>
            <person name="Davy M."/>
            <person name="Cheng C."/>
            <person name="Mcneilage M."/>
            <person name="Scaglione D."/>
            <person name="Liu Y."/>
            <person name="Zhang Q."/>
            <person name="Datson P."/>
            <person name="De Silva N."/>
            <person name="Gardiner S."/>
            <person name="Bassett H."/>
            <person name="Chagne D."/>
            <person name="Mccallum J."/>
            <person name="Dzierzon H."/>
            <person name="Deng C."/>
            <person name="Wang Y.-Y."/>
            <person name="Barron N."/>
            <person name="Manako K."/>
            <person name="Bowen J."/>
            <person name="Foster T."/>
            <person name="Erridge Z."/>
            <person name="Tiffin H."/>
            <person name="Waite C."/>
            <person name="Davies K."/>
            <person name="Grierson E."/>
            <person name="Laing W."/>
            <person name="Kirk R."/>
            <person name="Chen X."/>
            <person name="Wood M."/>
            <person name="Montefiori M."/>
            <person name="Brummell D."/>
            <person name="Schwinn K."/>
            <person name="Catanach A."/>
            <person name="Fullerton C."/>
            <person name="Li D."/>
            <person name="Meiyalaghan S."/>
            <person name="Nieuwenhuizen N."/>
            <person name="Read N."/>
            <person name="Prakash R."/>
            <person name="Hunter D."/>
            <person name="Zhang H."/>
            <person name="Mckenzie M."/>
            <person name="Knabel M."/>
            <person name="Harris A."/>
            <person name="Allan A."/>
            <person name="Chen A."/>
            <person name="Janssen B."/>
            <person name="Plunkett B."/>
            <person name="Dwamena C."/>
            <person name="Voogd C."/>
            <person name="Leif D."/>
            <person name="Lafferty D."/>
            <person name="Souleyre E."/>
            <person name="Varkonyi-Gasic E."/>
            <person name="Gambi F."/>
            <person name="Hanley J."/>
            <person name="Yao J.-L."/>
            <person name="Cheung J."/>
            <person name="David K."/>
            <person name="Warren B."/>
            <person name="Marsh K."/>
            <person name="Snowden K."/>
            <person name="Lin-Wang K."/>
            <person name="Brian L."/>
            <person name="Martinez-Sanchez M."/>
            <person name="Wang M."/>
            <person name="Ileperuma N."/>
            <person name="Macnee N."/>
            <person name="Campin R."/>
            <person name="Mcatee P."/>
            <person name="Drummond R."/>
            <person name="Espley R."/>
            <person name="Ireland H."/>
            <person name="Wu R."/>
            <person name="Atkinson R."/>
            <person name="Karunairetnam S."/>
            <person name="Bulley S."/>
            <person name="Chunkath S."/>
            <person name="Hanley Z."/>
            <person name="Storey R."/>
            <person name="Thrimawithana A."/>
            <person name="Thomson S."/>
            <person name="David C."/>
            <person name="Testolin R."/>
        </authorList>
    </citation>
    <scope>NUCLEOTIDE SEQUENCE [LARGE SCALE GENOMIC DNA]</scope>
    <source>
        <strain evidence="2">cv. Red5</strain>
        <tissue evidence="1">Young leaf</tissue>
    </source>
</reference>
<dbReference type="STRING" id="1590841.A0A2R6PTL6"/>
<organism evidence="1 2">
    <name type="scientific">Actinidia chinensis var. chinensis</name>
    <name type="common">Chinese soft-hair kiwi</name>
    <dbReference type="NCBI Taxonomy" id="1590841"/>
    <lineage>
        <taxon>Eukaryota</taxon>
        <taxon>Viridiplantae</taxon>
        <taxon>Streptophyta</taxon>
        <taxon>Embryophyta</taxon>
        <taxon>Tracheophyta</taxon>
        <taxon>Spermatophyta</taxon>
        <taxon>Magnoliopsida</taxon>
        <taxon>eudicotyledons</taxon>
        <taxon>Gunneridae</taxon>
        <taxon>Pentapetalae</taxon>
        <taxon>asterids</taxon>
        <taxon>Ericales</taxon>
        <taxon>Actinidiaceae</taxon>
        <taxon>Actinidia</taxon>
    </lineage>
</organism>
<dbReference type="InterPro" id="IPR053273">
    <property type="entry name" value="CST_Regulator"/>
</dbReference>
<dbReference type="GO" id="GO:0006950">
    <property type="term" value="P:response to stress"/>
    <property type="evidence" value="ECO:0007669"/>
    <property type="project" value="TreeGrafter"/>
</dbReference>
<sequence length="521" mass="57540">MDLKFKGAAWVGNIYQRFEAICQEVDDFVCRDTVKYVESQAQTVGVSVKKFCTDIVPSSLVESGKHEAQEVSPKQSDTIGTYVSSTIVIEETPVFIDSNQAFVEHYAIDPLSNHEQCIYPPSLNHVNEAESDLSLGPEVDALKDMKFDVVLEENDTNEELVDKKRDIVEENDANGKLLGNKCYQSDIDVKENDTKEEASQLEELELIYTENNDFSEASLLSESIDEKNRILAEVSLATLECPTQIDKIACIGFSDEVVCVSDISIMLPAPEMNLSVVSSENKTAEVGLISSTSSLFTESMSEFSHENATQYEENICYNPGDIIGYVSDLSDSLSSSQLLPILSSDNKVGDTGLSFSSSSVLSLESKDVDTSTSHGAASLAGSCGNRHQCCYECTQLEFLIPSLEIGEADDCRVDIADPSMETIELSEKVKLDDSCVVVDNKLLHAVSFRAQRHRSYKKILKDAFASKKRIRKEYEQLAILYGDIDMESSHQPGKSLLLPSLSLDLKKSSSEDLCDADWELL</sequence>
<dbReference type="EMBL" id="NKQK01000023">
    <property type="protein sequence ID" value="PSR96396.1"/>
    <property type="molecule type" value="Genomic_DNA"/>
</dbReference>
<dbReference type="OMA" id="PAEIGCM"/>
<evidence type="ECO:0000313" key="1">
    <source>
        <dbReference type="EMBL" id="PSR96396.1"/>
    </source>
</evidence>
<dbReference type="GO" id="GO:0061908">
    <property type="term" value="C:phagophore"/>
    <property type="evidence" value="ECO:0007669"/>
    <property type="project" value="TreeGrafter"/>
</dbReference>
<protein>
    <submittedName>
        <fullName evidence="1">Myosin-4 like</fullName>
    </submittedName>
</protein>
<dbReference type="Proteomes" id="UP000241394">
    <property type="component" value="Chromosome LG23"/>
</dbReference>
<comment type="caution">
    <text evidence="1">The sequence shown here is derived from an EMBL/GenBank/DDBJ whole genome shotgun (WGS) entry which is preliminary data.</text>
</comment>
<dbReference type="AlphaFoldDB" id="A0A2R6PTL6"/>